<organism evidence="1 2">
    <name type="scientific">Bacteroides fragilis str. 3998T(B)3</name>
    <dbReference type="NCBI Taxonomy" id="1339316"/>
    <lineage>
        <taxon>Bacteria</taxon>
        <taxon>Pseudomonadati</taxon>
        <taxon>Bacteroidota</taxon>
        <taxon>Bacteroidia</taxon>
        <taxon>Bacteroidales</taxon>
        <taxon>Bacteroidaceae</taxon>
        <taxon>Bacteroides</taxon>
    </lineage>
</organism>
<evidence type="ECO:0000313" key="2">
    <source>
        <dbReference type="Proteomes" id="UP000020773"/>
    </source>
</evidence>
<protein>
    <submittedName>
        <fullName evidence="1">Uncharacterized protein</fullName>
    </submittedName>
</protein>
<proteinExistence type="predicted"/>
<reference evidence="1 2" key="1">
    <citation type="submission" date="2014-02" db="EMBL/GenBank/DDBJ databases">
        <authorList>
            <person name="Sears C."/>
            <person name="Carroll K."/>
            <person name="Sack B.R."/>
            <person name="Qadri F."/>
            <person name="Myers L.L."/>
            <person name="Chung G.-T."/>
            <person name="Escheverria P."/>
            <person name="Fraser C.M."/>
            <person name="Sadzewicz L."/>
            <person name="Shefchek K.A."/>
            <person name="Tallon L."/>
            <person name="Das S.P."/>
            <person name="Daugherty S."/>
            <person name="Mongodin E.F."/>
        </authorList>
    </citation>
    <scope>NUCLEOTIDE SEQUENCE [LARGE SCALE GENOMIC DNA]</scope>
    <source>
        <strain evidence="2">3998T(B)3</strain>
    </source>
</reference>
<sequence>MCFVVLYHDIRLDADKSERLQPKNIFFFVTFPQPAASNSAKNEIIHLKTYDHDGFYYSPFNCRHHYFRYLQIVRTLCVQTRTHHAY</sequence>
<dbReference type="AlphaFoldDB" id="A0A015VU96"/>
<evidence type="ECO:0000313" key="1">
    <source>
        <dbReference type="EMBL" id="EXY89553.1"/>
    </source>
</evidence>
<dbReference type="Proteomes" id="UP000020773">
    <property type="component" value="Unassembled WGS sequence"/>
</dbReference>
<gene>
    <name evidence="1" type="ORF">M125_3761</name>
</gene>
<comment type="caution">
    <text evidence="1">The sequence shown here is derived from an EMBL/GenBank/DDBJ whole genome shotgun (WGS) entry which is preliminary data.</text>
</comment>
<name>A0A015VU96_BACFG</name>
<accession>A0A015VU96</accession>
<dbReference type="EMBL" id="JGDB01000237">
    <property type="protein sequence ID" value="EXY89553.1"/>
    <property type="molecule type" value="Genomic_DNA"/>
</dbReference>